<comment type="caution">
    <text evidence="1">The sequence shown here is derived from an EMBL/GenBank/DDBJ whole genome shotgun (WGS) entry which is preliminary data.</text>
</comment>
<sequence length="538" mass="58748">MTSPSSSSSPQYFFVDDNSTDIRYLGSWSLTTVTADNYTSVGLTAYPMYGTVHTYKAQGGLANFTFTFSGSFVEVRFAPSPSNDYIECTIDETEYLISTSNGCSSTSLDHGVHTLTLGIRPSSLNSQIFDYIRYLALPNATVTPGDPWISIGDESIRSTKLSAQTAILSPGGTLDYEFMGTSLSLYKASVFTDSHSASYGYYTLDGGEPVNVTLENNATPLTSYIYPQILIQTPSLPYGKHHFHFALDPSPESDTMPLRGTIIVQNSSVQSEPIPQTVYQFDDLYSPPTSTASTSKLGGIVGGTLAAALLAVLLVYLAILRRRRKLLLRRHFVNEEELIHPFFSGQGPPDDSTRRPMEKRSMGTLGTGLSGSCSNSAENGQELRAPRFRVHEDSGEDVIQPDQGVEIVDLPPTYEGIETRRRIVSAPPLAQEGSSAATQSRYTLWKDMAFLVSAELCGSQRVTELWCENGAIEFHAGMKAFRPQAEIIVALKHVMSILLNLPKHPECCRASEAPGGVIHLPESGPNVEQFFLALLDPM</sequence>
<proteinExistence type="predicted"/>
<gene>
    <name evidence="1" type="ORF">JR316_0001537</name>
</gene>
<accession>A0ACB8HHP0</accession>
<reference evidence="1" key="1">
    <citation type="submission" date="2021-10" db="EMBL/GenBank/DDBJ databases">
        <title>Psilocybe cubensis genome.</title>
        <authorList>
            <person name="Mckernan K.J."/>
            <person name="Crawford S."/>
            <person name="Trippe A."/>
            <person name="Kane L.T."/>
            <person name="Mclaughlin S."/>
        </authorList>
    </citation>
    <scope>NUCLEOTIDE SEQUENCE</scope>
    <source>
        <strain evidence="1">MGC-MH-2018</strain>
    </source>
</reference>
<organism evidence="1 2">
    <name type="scientific">Psilocybe cubensis</name>
    <name type="common">Psychedelic mushroom</name>
    <name type="synonym">Stropharia cubensis</name>
    <dbReference type="NCBI Taxonomy" id="181762"/>
    <lineage>
        <taxon>Eukaryota</taxon>
        <taxon>Fungi</taxon>
        <taxon>Dikarya</taxon>
        <taxon>Basidiomycota</taxon>
        <taxon>Agaricomycotina</taxon>
        <taxon>Agaricomycetes</taxon>
        <taxon>Agaricomycetidae</taxon>
        <taxon>Agaricales</taxon>
        <taxon>Agaricineae</taxon>
        <taxon>Strophariaceae</taxon>
        <taxon>Psilocybe</taxon>
    </lineage>
</organism>
<evidence type="ECO:0000313" key="2">
    <source>
        <dbReference type="Proteomes" id="UP000664032"/>
    </source>
</evidence>
<protein>
    <submittedName>
        <fullName evidence="1">Uncharacterized protein</fullName>
    </submittedName>
</protein>
<dbReference type="Proteomes" id="UP000664032">
    <property type="component" value="Unassembled WGS sequence"/>
</dbReference>
<keyword evidence="2" id="KW-1185">Reference proteome</keyword>
<dbReference type="EMBL" id="JAFIQS020000001">
    <property type="protein sequence ID" value="KAH9487461.1"/>
    <property type="molecule type" value="Genomic_DNA"/>
</dbReference>
<name>A0ACB8HHP0_PSICU</name>
<evidence type="ECO:0000313" key="1">
    <source>
        <dbReference type="EMBL" id="KAH9487461.1"/>
    </source>
</evidence>